<dbReference type="PANTHER" id="PTHR31964:SF113">
    <property type="entry name" value="USPA DOMAIN-CONTAINING PROTEIN"/>
    <property type="match status" value="1"/>
</dbReference>
<dbReference type="KEGG" id="pez:HWQ56_18760"/>
<gene>
    <name evidence="3" type="ORF">HWQ56_18760</name>
</gene>
<evidence type="ECO:0000259" key="2">
    <source>
        <dbReference type="Pfam" id="PF00582"/>
    </source>
</evidence>
<feature type="domain" description="UspA" evidence="2">
    <location>
        <begin position="1"/>
        <end position="145"/>
    </location>
</feature>
<comment type="similarity">
    <text evidence="1">Belongs to the universal stress protein A family.</text>
</comment>
<reference evidence="3 4" key="1">
    <citation type="submission" date="2020-06" db="EMBL/GenBank/DDBJ databases">
        <title>Pseudomonas eucalypticola sp. nov., an endophyte of Eucalyptus dunnii leaves with biocontrol ability of eucalyptus leaf blight.</title>
        <authorList>
            <person name="Liu Y."/>
            <person name="Song Z."/>
            <person name="Zeng H."/>
            <person name="Lu M."/>
            <person name="Wang X."/>
            <person name="Lian X."/>
            <person name="Zhang Q."/>
        </authorList>
    </citation>
    <scope>NUCLEOTIDE SEQUENCE [LARGE SCALE GENOMIC DNA]</scope>
    <source>
        <strain evidence="3 4">NP-1</strain>
    </source>
</reference>
<dbReference type="Proteomes" id="UP000509568">
    <property type="component" value="Chromosome"/>
</dbReference>
<dbReference type="PRINTS" id="PR01438">
    <property type="entry name" value="UNVRSLSTRESS"/>
</dbReference>
<dbReference type="EMBL" id="CP056030">
    <property type="protein sequence ID" value="QKZ05726.1"/>
    <property type="molecule type" value="Genomic_DNA"/>
</dbReference>
<accession>A0A7D5HHY7</accession>
<protein>
    <submittedName>
        <fullName evidence="3">Universal stress protein</fullName>
    </submittedName>
</protein>
<dbReference type="RefSeq" id="WP_158159184.1">
    <property type="nucleotide sequence ID" value="NZ_CP056030.1"/>
</dbReference>
<evidence type="ECO:0000256" key="1">
    <source>
        <dbReference type="ARBA" id="ARBA00008791"/>
    </source>
</evidence>
<dbReference type="InterPro" id="IPR006016">
    <property type="entry name" value="UspA"/>
</dbReference>
<organism evidence="3 4">
    <name type="scientific">Pseudomonas eucalypticola</name>
    <dbReference type="NCBI Taxonomy" id="2599595"/>
    <lineage>
        <taxon>Bacteria</taxon>
        <taxon>Pseudomonadati</taxon>
        <taxon>Pseudomonadota</taxon>
        <taxon>Gammaproteobacteria</taxon>
        <taxon>Pseudomonadales</taxon>
        <taxon>Pseudomonadaceae</taxon>
        <taxon>Pseudomonas</taxon>
    </lineage>
</organism>
<dbReference type="Pfam" id="PF00582">
    <property type="entry name" value="Usp"/>
    <property type="match status" value="1"/>
</dbReference>
<sequence length="157" mass="16821">MTTNVLIAIDGSDQRHAVIDLAGRYLSPSRHALKVLLAVDPSFSLTSENDHIARADEVEYPAASEQQHAANRLIQSACDAFQAAGFQVQGALVQGEPADVIVNRAHALACDLIVMGHRHLSWFGKVVDPSVSARVLDAARCPVLIQTRSTADATAEK</sequence>
<keyword evidence="4" id="KW-1185">Reference proteome</keyword>
<dbReference type="Gene3D" id="3.40.50.620">
    <property type="entry name" value="HUPs"/>
    <property type="match status" value="1"/>
</dbReference>
<name>A0A7D5HHY7_9PSED</name>
<dbReference type="SUPFAM" id="SSF52402">
    <property type="entry name" value="Adenine nucleotide alpha hydrolases-like"/>
    <property type="match status" value="1"/>
</dbReference>
<dbReference type="AlphaFoldDB" id="A0A7D5HHY7"/>
<dbReference type="InterPro" id="IPR006015">
    <property type="entry name" value="Universal_stress_UspA"/>
</dbReference>
<dbReference type="InterPro" id="IPR014729">
    <property type="entry name" value="Rossmann-like_a/b/a_fold"/>
</dbReference>
<evidence type="ECO:0000313" key="3">
    <source>
        <dbReference type="EMBL" id="QKZ05726.1"/>
    </source>
</evidence>
<proteinExistence type="inferred from homology"/>
<dbReference type="CDD" id="cd00293">
    <property type="entry name" value="USP-like"/>
    <property type="match status" value="1"/>
</dbReference>
<evidence type="ECO:0000313" key="4">
    <source>
        <dbReference type="Proteomes" id="UP000509568"/>
    </source>
</evidence>
<dbReference type="PANTHER" id="PTHR31964">
    <property type="entry name" value="ADENINE NUCLEOTIDE ALPHA HYDROLASES-LIKE SUPERFAMILY PROTEIN"/>
    <property type="match status" value="1"/>
</dbReference>